<dbReference type="RefSeq" id="WP_347167933.1">
    <property type="nucleotide sequence ID" value="NZ_JBDNCH010000002.1"/>
</dbReference>
<dbReference type="SUPFAM" id="SSF103481">
    <property type="entry name" value="Multidrug resistance efflux transporter EmrE"/>
    <property type="match status" value="1"/>
</dbReference>
<evidence type="ECO:0000256" key="1">
    <source>
        <dbReference type="SAM" id="Phobius"/>
    </source>
</evidence>
<proteinExistence type="predicted"/>
<feature type="transmembrane region" description="Helical" evidence="1">
    <location>
        <begin position="6"/>
        <end position="27"/>
    </location>
</feature>
<dbReference type="Gene3D" id="1.10.3730.20">
    <property type="match status" value="1"/>
</dbReference>
<organism evidence="3 4">
    <name type="scientific">Ponticoccus litoralis</name>
    <dbReference type="NCBI Taxonomy" id="422297"/>
    <lineage>
        <taxon>Bacteria</taxon>
        <taxon>Pseudomonadati</taxon>
        <taxon>Pseudomonadota</taxon>
        <taxon>Alphaproteobacteria</taxon>
        <taxon>Rhodobacterales</taxon>
        <taxon>Roseobacteraceae</taxon>
        <taxon>Ponticoccus</taxon>
    </lineage>
</organism>
<feature type="domain" description="EamA" evidence="2">
    <location>
        <begin position="10"/>
        <end position="73"/>
    </location>
</feature>
<name>A0AAW9SNK9_9RHOB</name>
<evidence type="ECO:0000313" key="3">
    <source>
        <dbReference type="EMBL" id="MEN9060465.1"/>
    </source>
</evidence>
<dbReference type="AlphaFoldDB" id="A0AAW9SNK9"/>
<keyword evidence="1" id="KW-0472">Membrane</keyword>
<dbReference type="InterPro" id="IPR037185">
    <property type="entry name" value="EmrE-like"/>
</dbReference>
<keyword evidence="1" id="KW-1133">Transmembrane helix</keyword>
<dbReference type="Pfam" id="PF00892">
    <property type="entry name" value="EamA"/>
    <property type="match status" value="1"/>
</dbReference>
<dbReference type="GO" id="GO:0016020">
    <property type="term" value="C:membrane"/>
    <property type="evidence" value="ECO:0007669"/>
    <property type="project" value="InterPro"/>
</dbReference>
<reference evidence="3 4" key="1">
    <citation type="submission" date="2024-05" db="EMBL/GenBank/DDBJ databases">
        <title>Genome sequence of Ponticoccus litoralis KCCM 90028.</title>
        <authorList>
            <person name="Kim J.M."/>
            <person name="Lee J.K."/>
            <person name="Choi B.J."/>
            <person name="Bayburt H."/>
            <person name="Baek J.H."/>
            <person name="Jeon C.O."/>
        </authorList>
    </citation>
    <scope>NUCLEOTIDE SEQUENCE [LARGE SCALE GENOMIC DNA]</scope>
    <source>
        <strain evidence="3 4">KCCM 90028</strain>
    </source>
</reference>
<evidence type="ECO:0000259" key="2">
    <source>
        <dbReference type="Pfam" id="PF00892"/>
    </source>
</evidence>
<dbReference type="EMBL" id="JBDNCH010000002">
    <property type="protein sequence ID" value="MEN9060465.1"/>
    <property type="molecule type" value="Genomic_DNA"/>
</dbReference>
<sequence length="89" mass="9340">MPTTAAAALVTGTALSGVLGYTAMTLAMRTGEVGVVAPFRYSRLIVALILAYLLFDERPDALTLTGAALIVAAGTYSLIRDNRRRAAKP</sequence>
<keyword evidence="1" id="KW-0812">Transmembrane</keyword>
<feature type="transmembrane region" description="Helical" evidence="1">
    <location>
        <begin position="61"/>
        <end position="79"/>
    </location>
</feature>
<dbReference type="InterPro" id="IPR000620">
    <property type="entry name" value="EamA_dom"/>
</dbReference>
<evidence type="ECO:0000313" key="4">
    <source>
        <dbReference type="Proteomes" id="UP001428774"/>
    </source>
</evidence>
<dbReference type="Proteomes" id="UP001428774">
    <property type="component" value="Unassembled WGS sequence"/>
</dbReference>
<protein>
    <submittedName>
        <fullName evidence="3">EamA family transporter</fullName>
    </submittedName>
</protein>
<keyword evidence="4" id="KW-1185">Reference proteome</keyword>
<feature type="transmembrane region" description="Helical" evidence="1">
    <location>
        <begin position="39"/>
        <end position="55"/>
    </location>
</feature>
<comment type="caution">
    <text evidence="3">The sequence shown here is derived from an EMBL/GenBank/DDBJ whole genome shotgun (WGS) entry which is preliminary data.</text>
</comment>
<accession>A0AAW9SNK9</accession>
<gene>
    <name evidence="3" type="ORF">ABFB10_04915</name>
</gene>